<dbReference type="Gene3D" id="3.10.450.50">
    <property type="match status" value="1"/>
</dbReference>
<name>A0ABU3AAC2_9FLAO</name>
<dbReference type="SUPFAM" id="SSF54427">
    <property type="entry name" value="NTF2-like"/>
    <property type="match status" value="1"/>
</dbReference>
<evidence type="ECO:0000313" key="1">
    <source>
        <dbReference type="EMBL" id="MDT0607135.1"/>
    </source>
</evidence>
<dbReference type="InterPro" id="IPR032710">
    <property type="entry name" value="NTF2-like_dom_sf"/>
</dbReference>
<comment type="caution">
    <text evidence="1">The sequence shown here is derived from an EMBL/GenBank/DDBJ whole genome shotgun (WGS) entry which is preliminary data.</text>
</comment>
<sequence length="143" mass="16441">MNKIIFIFLILIGIQNIKGQSDLESIAQTLTDYIEGSTNGQPDRLKTAFHKDLNLYYVKKNDSLGIWSGESYIQDTKEGQPTGEDGKIISIDYENDIAIAKVEISHPKSRSTYIDYFMLLKIQKKWTIVHKAYTQRTSNKVYE</sequence>
<dbReference type="InterPro" id="IPR039437">
    <property type="entry name" value="FrzH/put_lumazine-bd"/>
</dbReference>
<reference evidence="1 2" key="1">
    <citation type="submission" date="2023-09" db="EMBL/GenBank/DDBJ databases">
        <authorList>
            <person name="Rey-Velasco X."/>
        </authorList>
    </citation>
    <scope>NUCLEOTIDE SEQUENCE [LARGE SCALE GENOMIC DNA]</scope>
    <source>
        <strain evidence="1 2">F388</strain>
    </source>
</reference>
<gene>
    <name evidence="1" type="ORF">RM706_08850</name>
</gene>
<dbReference type="Proteomes" id="UP001255246">
    <property type="component" value="Unassembled WGS sequence"/>
</dbReference>
<dbReference type="Pfam" id="PF12893">
    <property type="entry name" value="Lumazine_bd_2"/>
    <property type="match status" value="1"/>
</dbReference>
<dbReference type="RefSeq" id="WP_311350696.1">
    <property type="nucleotide sequence ID" value="NZ_JAVRHR010000002.1"/>
</dbReference>
<dbReference type="EMBL" id="JAVRHR010000002">
    <property type="protein sequence ID" value="MDT0607135.1"/>
    <property type="molecule type" value="Genomic_DNA"/>
</dbReference>
<proteinExistence type="predicted"/>
<organism evidence="1 2">
    <name type="scientific">Croceitalea rosinachiae</name>
    <dbReference type="NCBI Taxonomy" id="3075596"/>
    <lineage>
        <taxon>Bacteria</taxon>
        <taxon>Pseudomonadati</taxon>
        <taxon>Bacteroidota</taxon>
        <taxon>Flavobacteriia</taxon>
        <taxon>Flavobacteriales</taxon>
        <taxon>Flavobacteriaceae</taxon>
        <taxon>Croceitalea</taxon>
    </lineage>
</organism>
<protein>
    <submittedName>
        <fullName evidence="1">Nuclear transport factor 2 family protein</fullName>
    </submittedName>
</protein>
<keyword evidence="2" id="KW-1185">Reference proteome</keyword>
<accession>A0ABU3AAC2</accession>
<evidence type="ECO:0000313" key="2">
    <source>
        <dbReference type="Proteomes" id="UP001255246"/>
    </source>
</evidence>